<dbReference type="EMBL" id="CAADFP010000488">
    <property type="protein sequence ID" value="VFK36107.1"/>
    <property type="molecule type" value="Genomic_DNA"/>
</dbReference>
<gene>
    <name evidence="2" type="ORF">BECKLPF1236A_GA0070988_104722</name>
    <name evidence="3" type="ORF">BECKLPF1236C_GA0070990_104882</name>
</gene>
<evidence type="ECO:0000313" key="3">
    <source>
        <dbReference type="EMBL" id="VFK36107.1"/>
    </source>
</evidence>
<dbReference type="AlphaFoldDB" id="A0A450Y3I8"/>
<evidence type="ECO:0000256" key="1">
    <source>
        <dbReference type="SAM" id="MobiDB-lite"/>
    </source>
</evidence>
<organism evidence="3">
    <name type="scientific">Candidatus Kentrum sp. LPFa</name>
    <dbReference type="NCBI Taxonomy" id="2126335"/>
    <lineage>
        <taxon>Bacteria</taxon>
        <taxon>Pseudomonadati</taxon>
        <taxon>Pseudomonadota</taxon>
        <taxon>Gammaproteobacteria</taxon>
        <taxon>Candidatus Kentrum</taxon>
    </lineage>
</organism>
<name>A0A450Y3I8_9GAMM</name>
<accession>A0A450Y3I8</accession>
<reference evidence="3" key="1">
    <citation type="submission" date="2019-02" db="EMBL/GenBank/DDBJ databases">
        <authorList>
            <person name="Gruber-Vodicka R. H."/>
            <person name="Seah K. B. B."/>
        </authorList>
    </citation>
    <scope>NUCLEOTIDE SEQUENCE</scope>
    <source>
        <strain evidence="2">BECK_S312</strain>
        <strain evidence="3">BECK_S426</strain>
    </source>
</reference>
<dbReference type="EMBL" id="CAADFM010000472">
    <property type="protein sequence ID" value="VFK25438.1"/>
    <property type="molecule type" value="Genomic_DNA"/>
</dbReference>
<evidence type="ECO:0000313" key="2">
    <source>
        <dbReference type="EMBL" id="VFK25438.1"/>
    </source>
</evidence>
<feature type="region of interest" description="Disordered" evidence="1">
    <location>
        <begin position="1"/>
        <end position="21"/>
    </location>
</feature>
<protein>
    <submittedName>
        <fullName evidence="3">Uncharacterized protein</fullName>
    </submittedName>
</protein>
<proteinExistence type="predicted"/>
<sequence length="86" mass="9710">MVRMPRQLVPNSGGAGKRVEKREKCGEIRFPGLLRVLHWASRLLRLPPREVGPPGQPNETILPLTERRTEVFGSQIKLVFVEIALS</sequence>